<sequence length="655" mass="72476">MQTNHEAECCPDSGAPRFERNGEAFTFGNDVVALAWRVAEARAGGFVLIDRVHGRTLSLAEPFALAMAGGATFGVPNLDLLDAFREEMLTADAGSCCLEGRKAGSRASASFSDRQRRLLVMWYVEQRAGEAWLRMGLEIAAVDRNESIAAISMLQVEAPHARVCGDYPGMPGRVDDVYLGIESPLAQAEADDAGLRFALRRSLPLERGKRVVVSAVAGVARSGKLRRDFARYLEVTRARPYAPFLHYNSWYDIGYLTPYSQEDALDRIVAIGRELYERRDVQLDSFVFDDGWDDLGGDWRFSSAFSRGFVPLREAAARYGAAPGIWLSPWGGYGAPRVARVAHGRERGYEVVDGGFALSGPHYYRRFREVVMDLLREQGVNHFKFDGTGNADRVVPGSRFDSDWDAAIHLISEIRAERPAAFVNLSTGTLPSPFWLRHVDSIWRGGSDDGEAGAGNPRERWITYRDGQTWRNVVRGSPLFPLNSLMLHGVIFAQKHTRLNARHGAAFQHEVRSYFASGTQLQELYVTPALLSGEDWDELAHAAHWARTHAGVLGDSHWIGGVPEELDVYGWASWAAPAGVIALRNPSDRAQTFVLDLRRDLELPELAAGRFAVSDVWGGGTTNVPAWMDIGREHPLKLAPFEVRVLELEGPSQPG</sequence>
<keyword evidence="2" id="KW-1185">Reference proteome</keyword>
<name>A0A3N6NCM8_9BURK</name>
<dbReference type="OrthoDB" id="3183911at2"/>
<dbReference type="RefSeq" id="WP_124149771.1">
    <property type="nucleotide sequence ID" value="NZ_RQIS01000002.1"/>
</dbReference>
<dbReference type="EMBL" id="RQIS01000002">
    <property type="protein sequence ID" value="RQH09071.1"/>
    <property type="molecule type" value="Genomic_DNA"/>
</dbReference>
<organism evidence="1 2">
    <name type="scientific">Paraburkholderia dinghuensis</name>
    <dbReference type="NCBI Taxonomy" id="2305225"/>
    <lineage>
        <taxon>Bacteria</taxon>
        <taxon>Pseudomonadati</taxon>
        <taxon>Pseudomonadota</taxon>
        <taxon>Betaproteobacteria</taxon>
        <taxon>Burkholderiales</taxon>
        <taxon>Burkholderiaceae</taxon>
        <taxon>Paraburkholderia</taxon>
    </lineage>
</organism>
<comment type="caution">
    <text evidence="1">The sequence shown here is derived from an EMBL/GenBank/DDBJ whole genome shotgun (WGS) entry which is preliminary data.</text>
</comment>
<dbReference type="Gene3D" id="3.20.20.70">
    <property type="entry name" value="Aldolase class I"/>
    <property type="match status" value="1"/>
</dbReference>
<dbReference type="SUPFAM" id="SSF51445">
    <property type="entry name" value="(Trans)glycosidases"/>
    <property type="match status" value="1"/>
</dbReference>
<proteinExistence type="predicted"/>
<dbReference type="InterPro" id="IPR013785">
    <property type="entry name" value="Aldolase_TIM"/>
</dbReference>
<dbReference type="InterPro" id="IPR017853">
    <property type="entry name" value="GH"/>
</dbReference>
<dbReference type="Proteomes" id="UP000272778">
    <property type="component" value="Unassembled WGS sequence"/>
</dbReference>
<protein>
    <submittedName>
        <fullName evidence="1">Enterotoxin</fullName>
    </submittedName>
</protein>
<gene>
    <name evidence="1" type="ORF">D1Y85_04195</name>
</gene>
<reference evidence="1 2" key="1">
    <citation type="submission" date="2018-11" db="EMBL/GenBank/DDBJ databases">
        <title>Paraburkholderia sp. DHOA04, isolated from soil.</title>
        <authorList>
            <person name="Gao Z.-H."/>
            <person name="Qiu L.-H."/>
            <person name="Fu J.-C."/>
        </authorList>
    </citation>
    <scope>NUCLEOTIDE SEQUENCE [LARGE SCALE GENOMIC DNA]</scope>
    <source>
        <strain evidence="1 2">DHOA04</strain>
    </source>
</reference>
<evidence type="ECO:0000313" key="2">
    <source>
        <dbReference type="Proteomes" id="UP000272778"/>
    </source>
</evidence>
<dbReference type="AlphaFoldDB" id="A0A3N6NCM8"/>
<evidence type="ECO:0000313" key="1">
    <source>
        <dbReference type="EMBL" id="RQH09071.1"/>
    </source>
</evidence>
<accession>A0A3N6NCM8</accession>